<evidence type="ECO:0000256" key="1">
    <source>
        <dbReference type="SAM" id="SignalP"/>
    </source>
</evidence>
<proteinExistence type="predicted"/>
<feature type="chain" id="PRO_5001939553" evidence="1">
    <location>
        <begin position="22"/>
        <end position="290"/>
    </location>
</feature>
<dbReference type="AlphaFoldDB" id="A0A098RYM4"/>
<dbReference type="InterPro" id="IPR046173">
    <property type="entry name" value="DUF6175"/>
</dbReference>
<dbReference type="STRING" id="1524460.IX84_27445"/>
<name>A0A098RYM4_9BACT</name>
<protein>
    <submittedName>
        <fullName evidence="2">Uncharacterized protein</fullName>
    </submittedName>
</protein>
<dbReference type="OrthoDB" id="1044519at2"/>
<accession>A0A098RYM4</accession>
<dbReference type="Pfam" id="PF19672">
    <property type="entry name" value="DUF6175"/>
    <property type="match status" value="1"/>
</dbReference>
<keyword evidence="1" id="KW-0732">Signal</keyword>
<keyword evidence="3" id="KW-1185">Reference proteome</keyword>
<evidence type="ECO:0000313" key="2">
    <source>
        <dbReference type="EMBL" id="KGE85259.1"/>
    </source>
</evidence>
<organism evidence="2 3">
    <name type="scientific">Phaeodactylibacter xiamenensis</name>
    <dbReference type="NCBI Taxonomy" id="1524460"/>
    <lineage>
        <taxon>Bacteria</taxon>
        <taxon>Pseudomonadati</taxon>
        <taxon>Bacteroidota</taxon>
        <taxon>Saprospiria</taxon>
        <taxon>Saprospirales</taxon>
        <taxon>Haliscomenobacteraceae</taxon>
        <taxon>Phaeodactylibacter</taxon>
    </lineage>
</organism>
<feature type="signal peptide" evidence="1">
    <location>
        <begin position="1"/>
        <end position="21"/>
    </location>
</feature>
<dbReference type="RefSeq" id="WP_044228190.1">
    <property type="nucleotide sequence ID" value="NZ_JBKAGJ010000004.1"/>
</dbReference>
<comment type="caution">
    <text evidence="2">The sequence shown here is derived from an EMBL/GenBank/DDBJ whole genome shotgun (WGS) entry which is preliminary data.</text>
</comment>
<evidence type="ECO:0000313" key="3">
    <source>
        <dbReference type="Proteomes" id="UP000029736"/>
    </source>
</evidence>
<dbReference type="Proteomes" id="UP000029736">
    <property type="component" value="Unassembled WGS sequence"/>
</dbReference>
<dbReference type="EMBL" id="JPOS01000090">
    <property type="protein sequence ID" value="KGE85259.1"/>
    <property type="molecule type" value="Genomic_DNA"/>
</dbReference>
<sequence length="290" mass="32830">MNQLLTILSICFLTVSLTAQEQPTIQPTIMVIPFAKEGNSTRKAYEYSELNRIAITKVKEAFDQRGVNTIDFRAKLKQLQNSEALTEDQEMSLKDEVIKMSGADIYVEIEANKDRTNTGNSVTCILTAYDAFSGESLANKVSSSPKFNTENFEKLTQKAIEAEVDNLLNTIQEKFNDMVENGRTITMEVGIEIGTDFNLDTEVDDSGYYLSELIEEWVAENAHNHYFHIQGQSETKMIFDIIKLPLKDDMGRNYRISTFATDFRRHFREKGIKADRTITGSAITITLSSL</sequence>
<gene>
    <name evidence="2" type="ORF">IX84_27445</name>
</gene>
<reference evidence="2 3" key="1">
    <citation type="journal article" date="2014" name="Int. J. Syst. Evol. Microbiol.">
        <title>Phaeodactylibacter xiamenensis gen. nov., sp. nov., a member of the family Saprospiraceae isolated from the marine alga Phaeodactylum tricornutum.</title>
        <authorList>
            <person name="Chen Z.Jr."/>
            <person name="Lei X."/>
            <person name="Lai Q."/>
            <person name="Li Y."/>
            <person name="Zhang B."/>
            <person name="Zhang J."/>
            <person name="Zhang H."/>
            <person name="Yang L."/>
            <person name="Zheng W."/>
            <person name="Tian Y."/>
            <person name="Yu Z."/>
            <person name="Xu H.Jr."/>
            <person name="Zheng T."/>
        </authorList>
    </citation>
    <scope>NUCLEOTIDE SEQUENCE [LARGE SCALE GENOMIC DNA]</scope>
    <source>
        <strain evidence="2 3">KD52</strain>
    </source>
</reference>